<accession>A0A1A8T5S3</accession>
<keyword evidence="2" id="KW-1185">Reference proteome</keyword>
<evidence type="ECO:0000313" key="1">
    <source>
        <dbReference type="EMBL" id="SBS26607.1"/>
    </source>
</evidence>
<name>A0A1A8T5S3_9GAMM</name>
<evidence type="ECO:0000313" key="2">
    <source>
        <dbReference type="Proteomes" id="UP000092544"/>
    </source>
</evidence>
<dbReference type="AlphaFoldDB" id="A0A1A8T5S3"/>
<dbReference type="EMBL" id="FLOB01000001">
    <property type="protein sequence ID" value="SBS26607.1"/>
    <property type="molecule type" value="Genomic_DNA"/>
</dbReference>
<proteinExistence type="predicted"/>
<reference evidence="1 2" key="1">
    <citation type="submission" date="2016-06" db="EMBL/GenBank/DDBJ databases">
        <authorList>
            <person name="Kjaerup R.B."/>
            <person name="Dalgaard T.S."/>
            <person name="Juul-Madsen H.R."/>
        </authorList>
    </citation>
    <scope>NUCLEOTIDE SEQUENCE [LARGE SCALE GENOMIC DNA]</scope>
    <source>
        <strain evidence="1 2">CECT 8886</strain>
    </source>
</reference>
<organism evidence="1 2">
    <name type="scientific">Marinomonas spartinae</name>
    <dbReference type="NCBI Taxonomy" id="1792290"/>
    <lineage>
        <taxon>Bacteria</taxon>
        <taxon>Pseudomonadati</taxon>
        <taxon>Pseudomonadota</taxon>
        <taxon>Gammaproteobacteria</taxon>
        <taxon>Oceanospirillales</taxon>
        <taxon>Oceanospirillaceae</taxon>
        <taxon>Marinomonas</taxon>
    </lineage>
</organism>
<sequence>MNKTCFLIRWVRWVDAFDFSHIEEELNVFAAPIQHRRIII</sequence>
<protein>
    <submittedName>
        <fullName evidence="1">Uncharacterized protein</fullName>
    </submittedName>
</protein>
<gene>
    <name evidence="1" type="ORF">MSP8886_00650</name>
</gene>
<dbReference type="Proteomes" id="UP000092544">
    <property type="component" value="Unassembled WGS sequence"/>
</dbReference>
<dbReference type="STRING" id="1792290.MSP8886_00650"/>